<accession>A0AAD9KT70</accession>
<proteinExistence type="predicted"/>
<gene>
    <name evidence="2" type="ORF">NP493_621g02041</name>
</gene>
<evidence type="ECO:0000313" key="2">
    <source>
        <dbReference type="EMBL" id="KAK2177046.1"/>
    </source>
</evidence>
<dbReference type="PANTHER" id="PTHR22605:SF16">
    <property type="entry name" value="E3 UBIQUITIN-PROTEIN LIGASE RNF213"/>
    <property type="match status" value="1"/>
</dbReference>
<sequence>MATVEDLMTGQIRIVTLKLITAHKHHLREICEVLVKAKIQLPVPEPKGGEASTIAVLLKVLQWRESEMQSIENKRNVIMNMLGMVNKIDSVDSYHLQKQLRSINDDMPLTQLCSPRQYTTATATDTGTITTEVTYFTFSDSVENILDTLSSWIIDSQLFDKLWTRQGKMVSHRRRQAEENDQLSLDDIATEVWLPVKKHYDDLCTRIQIGSIKLQEVDKFLDAYIGNYSDLTREFHLMFGPASNKEWIKQRVHQVQQYHELDQCCHGAKLIKEAKDVFQLTGDFTVLEVILRAVEDKRDPLRSITDDVVSAKQHLVGVTPDKVESLRVLTKCTALIDWLRENIKGVKELNVLAELAMSSAAGQGDLEVERVLCLLAAVNGYAPFIYDLPQNTDFNHFMKLCGHIWHALASDKNLPKKLHDTCRHLDWLKNVKESHGSVEVNAISQAKAINARGIYHVGKQKDLEPESPENVVRLVLPPETKGGERKKYTFQQLQDLQSKLMLVAGKAEKGKDDVDTFTEVLDGVTRLANIYIKICASGSILFRDWESTFYCEPNRPVNAVIDFGLSKQMLHGMSEHRPTVALQIQAVCEFFDECYSDWLHHIDVQREQFCYLNHYTTQQVVILCKKIAAFCFSGDRNVDPLVYPMLCAVRPNCLVDDLAKAVKSAFQDLAGRQKHAKGGNADTDDSPPDAPMEDAESEDMEEKEKQKFIDAMLNAGYPVELARKALHEIQSTDIDEGAVYI</sequence>
<protein>
    <submittedName>
        <fullName evidence="2">Uncharacterized protein</fullName>
    </submittedName>
</protein>
<dbReference type="EMBL" id="JAODUO010000621">
    <property type="protein sequence ID" value="KAK2177046.1"/>
    <property type="molecule type" value="Genomic_DNA"/>
</dbReference>
<dbReference type="AlphaFoldDB" id="A0AAD9KT70"/>
<dbReference type="Proteomes" id="UP001209878">
    <property type="component" value="Unassembled WGS sequence"/>
</dbReference>
<evidence type="ECO:0000256" key="1">
    <source>
        <dbReference type="SAM" id="MobiDB-lite"/>
    </source>
</evidence>
<dbReference type="InterPro" id="IPR031248">
    <property type="entry name" value="RNF213"/>
</dbReference>
<comment type="caution">
    <text evidence="2">The sequence shown here is derived from an EMBL/GenBank/DDBJ whole genome shotgun (WGS) entry which is preliminary data.</text>
</comment>
<feature type="compositionally biased region" description="Acidic residues" evidence="1">
    <location>
        <begin position="682"/>
        <end position="701"/>
    </location>
</feature>
<dbReference type="PANTHER" id="PTHR22605">
    <property type="entry name" value="RZ-TYPE DOMAIN-CONTAINING PROTEIN"/>
    <property type="match status" value="1"/>
</dbReference>
<reference evidence="2" key="1">
    <citation type="journal article" date="2023" name="Mol. Biol. Evol.">
        <title>Third-Generation Sequencing Reveals the Adaptive Role of the Epigenome in Three Deep-Sea Polychaetes.</title>
        <authorList>
            <person name="Perez M."/>
            <person name="Aroh O."/>
            <person name="Sun Y."/>
            <person name="Lan Y."/>
            <person name="Juniper S.K."/>
            <person name="Young C.R."/>
            <person name="Angers B."/>
            <person name="Qian P.Y."/>
        </authorList>
    </citation>
    <scope>NUCLEOTIDE SEQUENCE</scope>
    <source>
        <strain evidence="2">R07B-5</strain>
    </source>
</reference>
<name>A0AAD9KT70_RIDPI</name>
<dbReference type="GO" id="GO:0016887">
    <property type="term" value="F:ATP hydrolysis activity"/>
    <property type="evidence" value="ECO:0007669"/>
    <property type="project" value="InterPro"/>
</dbReference>
<feature type="region of interest" description="Disordered" evidence="1">
    <location>
        <begin position="673"/>
        <end position="704"/>
    </location>
</feature>
<organism evidence="2 3">
    <name type="scientific">Ridgeia piscesae</name>
    <name type="common">Tubeworm</name>
    <dbReference type="NCBI Taxonomy" id="27915"/>
    <lineage>
        <taxon>Eukaryota</taxon>
        <taxon>Metazoa</taxon>
        <taxon>Spiralia</taxon>
        <taxon>Lophotrochozoa</taxon>
        <taxon>Annelida</taxon>
        <taxon>Polychaeta</taxon>
        <taxon>Sedentaria</taxon>
        <taxon>Canalipalpata</taxon>
        <taxon>Sabellida</taxon>
        <taxon>Siboglinidae</taxon>
        <taxon>Ridgeia</taxon>
    </lineage>
</organism>
<evidence type="ECO:0000313" key="3">
    <source>
        <dbReference type="Proteomes" id="UP001209878"/>
    </source>
</evidence>
<keyword evidence="3" id="KW-1185">Reference proteome</keyword>
<dbReference type="GO" id="GO:0004842">
    <property type="term" value="F:ubiquitin-protein transferase activity"/>
    <property type="evidence" value="ECO:0007669"/>
    <property type="project" value="InterPro"/>
</dbReference>